<keyword evidence="2" id="KW-1185">Reference proteome</keyword>
<protein>
    <submittedName>
        <fullName evidence="1">Uncharacterized protein</fullName>
    </submittedName>
</protein>
<dbReference type="Proteomes" id="UP000054321">
    <property type="component" value="Unassembled WGS sequence"/>
</dbReference>
<evidence type="ECO:0000313" key="2">
    <source>
        <dbReference type="Proteomes" id="UP000054321"/>
    </source>
</evidence>
<dbReference type="HOGENOM" id="CLU_2184715_0_0_1"/>
<organism evidence="1 2">
    <name type="scientific">Oidiodendron maius (strain Zn)</name>
    <dbReference type="NCBI Taxonomy" id="913774"/>
    <lineage>
        <taxon>Eukaryota</taxon>
        <taxon>Fungi</taxon>
        <taxon>Dikarya</taxon>
        <taxon>Ascomycota</taxon>
        <taxon>Pezizomycotina</taxon>
        <taxon>Leotiomycetes</taxon>
        <taxon>Leotiomycetes incertae sedis</taxon>
        <taxon>Myxotrichaceae</taxon>
        <taxon>Oidiodendron</taxon>
    </lineage>
</organism>
<accession>A0A0C3D9D7</accession>
<name>A0A0C3D9D7_OIDMZ</name>
<dbReference type="EMBL" id="KN832870">
    <property type="protein sequence ID" value="KIN07944.1"/>
    <property type="molecule type" value="Genomic_DNA"/>
</dbReference>
<evidence type="ECO:0000313" key="1">
    <source>
        <dbReference type="EMBL" id="KIN07944.1"/>
    </source>
</evidence>
<reference evidence="2" key="2">
    <citation type="submission" date="2015-01" db="EMBL/GenBank/DDBJ databases">
        <title>Evolutionary Origins and Diversification of the Mycorrhizal Mutualists.</title>
        <authorList>
            <consortium name="DOE Joint Genome Institute"/>
            <consortium name="Mycorrhizal Genomics Consortium"/>
            <person name="Kohler A."/>
            <person name="Kuo A."/>
            <person name="Nagy L.G."/>
            <person name="Floudas D."/>
            <person name="Copeland A."/>
            <person name="Barry K.W."/>
            <person name="Cichocki N."/>
            <person name="Veneault-Fourrey C."/>
            <person name="LaButti K."/>
            <person name="Lindquist E.A."/>
            <person name="Lipzen A."/>
            <person name="Lundell T."/>
            <person name="Morin E."/>
            <person name="Murat C."/>
            <person name="Riley R."/>
            <person name="Ohm R."/>
            <person name="Sun H."/>
            <person name="Tunlid A."/>
            <person name="Henrissat B."/>
            <person name="Grigoriev I.V."/>
            <person name="Hibbett D.S."/>
            <person name="Martin F."/>
        </authorList>
    </citation>
    <scope>NUCLEOTIDE SEQUENCE [LARGE SCALE GENOMIC DNA]</scope>
    <source>
        <strain evidence="2">Zn</strain>
    </source>
</reference>
<dbReference type="AlphaFoldDB" id="A0A0C3D9D7"/>
<reference evidence="1 2" key="1">
    <citation type="submission" date="2014-04" db="EMBL/GenBank/DDBJ databases">
        <authorList>
            <consortium name="DOE Joint Genome Institute"/>
            <person name="Kuo A."/>
            <person name="Martino E."/>
            <person name="Perotto S."/>
            <person name="Kohler A."/>
            <person name="Nagy L.G."/>
            <person name="Floudas D."/>
            <person name="Copeland A."/>
            <person name="Barry K.W."/>
            <person name="Cichocki N."/>
            <person name="Veneault-Fourrey C."/>
            <person name="LaButti K."/>
            <person name="Lindquist E.A."/>
            <person name="Lipzen A."/>
            <person name="Lundell T."/>
            <person name="Morin E."/>
            <person name="Murat C."/>
            <person name="Sun H."/>
            <person name="Tunlid A."/>
            <person name="Henrissat B."/>
            <person name="Grigoriev I.V."/>
            <person name="Hibbett D.S."/>
            <person name="Martin F."/>
            <person name="Nordberg H.P."/>
            <person name="Cantor M.N."/>
            <person name="Hua S.X."/>
        </authorList>
    </citation>
    <scope>NUCLEOTIDE SEQUENCE [LARGE SCALE GENOMIC DNA]</scope>
    <source>
        <strain evidence="1 2">Zn</strain>
    </source>
</reference>
<dbReference type="InParanoid" id="A0A0C3D9D7"/>
<gene>
    <name evidence="1" type="ORF">OIDMADRAFT_16405</name>
</gene>
<proteinExistence type="predicted"/>
<sequence length="109" mass="12584">MASVYVSQTRLRGHLRRQEATFCVENHTMPVPSLSQSQTLRVTEDFHPVLLILFYFLSSFLRLTPQRSEDLYILSIMATQPNHGHPLSPFSPVFRLSNADVLMRRGRLL</sequence>